<protein>
    <submittedName>
        <fullName evidence="2 3">Uncharacterized protein</fullName>
    </submittedName>
</protein>
<reference evidence="3" key="3">
    <citation type="submission" date="2018-08" db="UniProtKB">
        <authorList>
            <consortium name="EnsemblPlants"/>
        </authorList>
    </citation>
    <scope>IDENTIFICATION</scope>
    <source>
        <strain evidence="3">cv. Bd21</strain>
    </source>
</reference>
<feature type="region of interest" description="Disordered" evidence="1">
    <location>
        <begin position="22"/>
        <end position="43"/>
    </location>
</feature>
<sequence length="155" mass="17156">MENCIFCICNNAMGERRELNPRMVDSREPGPRARRGAQETGERNIRKLMGEGRKALYAGRITCKVASPQKATRGGDFLKPATGRGTSGGDYRETRHPKQAPVAVIFVKPATGACYQKRSPQKATSGTDYRETRHRKLAPVAVIFLKPATGECYRT</sequence>
<evidence type="ECO:0000313" key="2">
    <source>
        <dbReference type="EMBL" id="KQJ82373.1"/>
    </source>
</evidence>
<keyword evidence="4" id="KW-1185">Reference proteome</keyword>
<proteinExistence type="predicted"/>
<dbReference type="Gramene" id="KQJ82373">
    <property type="protein sequence ID" value="KQJ82373"/>
    <property type="gene ID" value="BRADI_5g08626v3"/>
</dbReference>
<evidence type="ECO:0000313" key="3">
    <source>
        <dbReference type="EnsemblPlants" id="KQJ82373"/>
    </source>
</evidence>
<reference evidence="2" key="2">
    <citation type="submission" date="2017-06" db="EMBL/GenBank/DDBJ databases">
        <title>WGS assembly of Brachypodium distachyon.</title>
        <authorList>
            <consortium name="The International Brachypodium Initiative"/>
            <person name="Lucas S."/>
            <person name="Harmon-Smith M."/>
            <person name="Lail K."/>
            <person name="Tice H."/>
            <person name="Grimwood J."/>
            <person name="Bruce D."/>
            <person name="Barry K."/>
            <person name="Shu S."/>
            <person name="Lindquist E."/>
            <person name="Wang M."/>
            <person name="Pitluck S."/>
            <person name="Vogel J.P."/>
            <person name="Garvin D.F."/>
            <person name="Mockler T.C."/>
            <person name="Schmutz J."/>
            <person name="Rokhsar D."/>
            <person name="Bevan M.W."/>
        </authorList>
    </citation>
    <scope>NUCLEOTIDE SEQUENCE</scope>
    <source>
        <strain evidence="2">Bd21</strain>
    </source>
</reference>
<accession>A0A0Q3KQU4</accession>
<dbReference type="EnsemblPlants" id="KQJ82373">
    <property type="protein sequence ID" value="KQJ82373"/>
    <property type="gene ID" value="BRADI_5g08626v3"/>
</dbReference>
<name>A0A0Q3KQU4_BRADI</name>
<evidence type="ECO:0000256" key="1">
    <source>
        <dbReference type="SAM" id="MobiDB-lite"/>
    </source>
</evidence>
<dbReference type="Proteomes" id="UP000008810">
    <property type="component" value="Chromosome 5"/>
</dbReference>
<feature type="region of interest" description="Disordered" evidence="1">
    <location>
        <begin position="69"/>
        <end position="97"/>
    </location>
</feature>
<dbReference type="EMBL" id="CM000884">
    <property type="protein sequence ID" value="KQJ82373.1"/>
    <property type="molecule type" value="Genomic_DNA"/>
</dbReference>
<reference evidence="2 3" key="1">
    <citation type="journal article" date="2010" name="Nature">
        <title>Genome sequencing and analysis of the model grass Brachypodium distachyon.</title>
        <authorList>
            <consortium name="International Brachypodium Initiative"/>
        </authorList>
    </citation>
    <scope>NUCLEOTIDE SEQUENCE [LARGE SCALE GENOMIC DNA]</scope>
    <source>
        <strain evidence="2 3">Bd21</strain>
    </source>
</reference>
<evidence type="ECO:0000313" key="4">
    <source>
        <dbReference type="Proteomes" id="UP000008810"/>
    </source>
</evidence>
<gene>
    <name evidence="2" type="ORF">BRADI_5g08626v3</name>
</gene>
<dbReference type="AlphaFoldDB" id="A0A0Q3KQU4"/>
<dbReference type="InParanoid" id="A0A0Q3KQU4"/>
<organism evidence="2">
    <name type="scientific">Brachypodium distachyon</name>
    <name type="common">Purple false brome</name>
    <name type="synonym">Trachynia distachya</name>
    <dbReference type="NCBI Taxonomy" id="15368"/>
    <lineage>
        <taxon>Eukaryota</taxon>
        <taxon>Viridiplantae</taxon>
        <taxon>Streptophyta</taxon>
        <taxon>Embryophyta</taxon>
        <taxon>Tracheophyta</taxon>
        <taxon>Spermatophyta</taxon>
        <taxon>Magnoliopsida</taxon>
        <taxon>Liliopsida</taxon>
        <taxon>Poales</taxon>
        <taxon>Poaceae</taxon>
        <taxon>BOP clade</taxon>
        <taxon>Pooideae</taxon>
        <taxon>Stipodae</taxon>
        <taxon>Brachypodieae</taxon>
        <taxon>Brachypodium</taxon>
    </lineage>
</organism>